<reference evidence="3" key="1">
    <citation type="submission" date="2004-02" db="EMBL/GenBank/DDBJ databases">
        <authorList>
            <consortium name="DOE Joint Genome Institute"/>
        </authorList>
    </citation>
    <scope>NUCLEOTIDE SEQUENCE [LARGE SCALE GENOMIC DNA]</scope>
    <source>
        <strain evidence="3">WH 8501</strain>
    </source>
</reference>
<keyword evidence="4" id="KW-1185">Reference proteome</keyword>
<dbReference type="EMBL" id="AADV02000038">
    <property type="protein sequence ID" value="EAM50108.1"/>
    <property type="molecule type" value="Genomic_DNA"/>
</dbReference>
<evidence type="ECO:0000313" key="4">
    <source>
        <dbReference type="Proteomes" id="UP000003922"/>
    </source>
</evidence>
<gene>
    <name evidence="3" type="ORF">CwatDRAFT_2505</name>
</gene>
<name>Q4C1U1_CROWT</name>
<dbReference type="KEGG" id="cwa:CwatDRAFT_2505"/>
<organism evidence="3 4">
    <name type="scientific">Crocosphaera watsonii WH 8501</name>
    <dbReference type="NCBI Taxonomy" id="165597"/>
    <lineage>
        <taxon>Bacteria</taxon>
        <taxon>Bacillati</taxon>
        <taxon>Cyanobacteriota</taxon>
        <taxon>Cyanophyceae</taxon>
        <taxon>Oscillatoriophycideae</taxon>
        <taxon>Chroococcales</taxon>
        <taxon>Aphanothecaceae</taxon>
        <taxon>Crocosphaera</taxon>
    </lineage>
</organism>
<comment type="caution">
    <text evidence="3">The sequence shown here is derived from an EMBL/GenBank/DDBJ whole genome shotgun (WGS) entry which is preliminary data.</text>
</comment>
<protein>
    <recommendedName>
        <fullName evidence="5">YggT family protein</fullName>
    </recommendedName>
</protein>
<accession>Q4C1U1</accession>
<dbReference type="InterPro" id="IPR003425">
    <property type="entry name" value="CCB3/YggT"/>
</dbReference>
<dbReference type="Pfam" id="PF02325">
    <property type="entry name" value="CCB3_YggT"/>
    <property type="match status" value="1"/>
</dbReference>
<evidence type="ECO:0000256" key="2">
    <source>
        <dbReference type="SAM" id="Phobius"/>
    </source>
</evidence>
<evidence type="ECO:0008006" key="5">
    <source>
        <dbReference type="Google" id="ProtNLM"/>
    </source>
</evidence>
<keyword evidence="2" id="KW-1133">Transmembrane helix</keyword>
<dbReference type="PANTHER" id="PTHR33219:SF14">
    <property type="entry name" value="PROTEIN COFACTOR ASSEMBLY OF COMPLEX C SUBUNIT B CCB3, CHLOROPLASTIC-RELATED"/>
    <property type="match status" value="1"/>
</dbReference>
<reference evidence="3" key="2">
    <citation type="submission" date="2005-06" db="EMBL/GenBank/DDBJ databases">
        <title>Sequencing of the draft genome and assembly of Crocosphaera watsonii WH 8501.</title>
        <authorList>
            <consortium name="US DOE Joint Genome Institute (JGI-PGF)"/>
            <person name="Copeland A."/>
            <person name="Lucas S."/>
            <person name="Lapidus A."/>
            <person name="Barry K."/>
            <person name="Detter C."/>
            <person name="Glavina T."/>
            <person name="Hammon N."/>
            <person name="Israni S."/>
            <person name="Pitluck S."/>
            <person name="Richardson P."/>
        </authorList>
    </citation>
    <scope>NUCLEOTIDE SEQUENCE [LARGE SCALE GENOMIC DNA]</scope>
    <source>
        <strain evidence="3">WH 8501</strain>
    </source>
</reference>
<keyword evidence="2" id="KW-0472">Membrane</keyword>
<evidence type="ECO:0000313" key="3">
    <source>
        <dbReference type="EMBL" id="EAM50108.1"/>
    </source>
</evidence>
<keyword evidence="2" id="KW-0812">Transmembrane</keyword>
<sequence>MFIMYIALNTLYWFFTIYYVLIIVRVLLSWFRGQEWSYNIISFLSPITDPYLDIFRSFIPPLGGLDISAILAIFLLQFLADRAKVLAVSAAISSGFHYGMTGF</sequence>
<feature type="transmembrane region" description="Helical" evidence="2">
    <location>
        <begin position="58"/>
        <end position="79"/>
    </location>
</feature>
<proteinExistence type="inferred from homology"/>
<feature type="transmembrane region" description="Helical" evidence="2">
    <location>
        <begin position="12"/>
        <end position="31"/>
    </location>
</feature>
<evidence type="ECO:0000256" key="1">
    <source>
        <dbReference type="ARBA" id="ARBA00010894"/>
    </source>
</evidence>
<dbReference type="GO" id="GO:0016020">
    <property type="term" value="C:membrane"/>
    <property type="evidence" value="ECO:0007669"/>
    <property type="project" value="InterPro"/>
</dbReference>
<dbReference type="AlphaFoldDB" id="Q4C1U1"/>
<reference evidence="3" key="3">
    <citation type="submission" date="2016-12" db="EMBL/GenBank/DDBJ databases">
        <title>Annotation of the draft genome assembly of Crocosphaera watsonii WH 8501.</title>
        <authorList>
            <consortium name="US DOE Joint Genome Institute (JGI-ORNL)"/>
            <person name="Larimer F."/>
            <person name="Land M."/>
        </authorList>
    </citation>
    <scope>NUCLEOTIDE SEQUENCE</scope>
    <source>
        <strain evidence="3">WH 8501</strain>
    </source>
</reference>
<dbReference type="PANTHER" id="PTHR33219">
    <property type="entry name" value="YLMG HOMOLOG PROTEIN 2, CHLOROPLASTIC"/>
    <property type="match status" value="1"/>
</dbReference>
<comment type="similarity">
    <text evidence="1">Belongs to the YggT family.</text>
</comment>
<dbReference type="Proteomes" id="UP000003922">
    <property type="component" value="Unassembled WGS sequence"/>
</dbReference>